<dbReference type="EMBL" id="FMJY01000003">
    <property type="protein sequence ID" value="SCO82607.1"/>
    <property type="molecule type" value="Genomic_DNA"/>
</dbReference>
<evidence type="ECO:0000313" key="3">
    <source>
        <dbReference type="Proteomes" id="UP000219369"/>
    </source>
</evidence>
<organism evidence="2 3">
    <name type="scientific">Fusarium oxysporum</name>
    <name type="common">Fusarium vascular wilt</name>
    <dbReference type="NCBI Taxonomy" id="5507"/>
    <lineage>
        <taxon>Eukaryota</taxon>
        <taxon>Fungi</taxon>
        <taxon>Dikarya</taxon>
        <taxon>Ascomycota</taxon>
        <taxon>Pezizomycotina</taxon>
        <taxon>Sordariomycetes</taxon>
        <taxon>Hypocreomycetidae</taxon>
        <taxon>Hypocreales</taxon>
        <taxon>Nectriaceae</taxon>
        <taxon>Fusarium</taxon>
        <taxon>Fusarium oxysporum species complex</taxon>
    </lineage>
</organism>
<feature type="transmembrane region" description="Helical" evidence="1">
    <location>
        <begin position="40"/>
        <end position="60"/>
    </location>
</feature>
<sequence length="245" mass="28687">MPYRQRGSNCLFNLLTEIVQSLLEDNFVIDKVRYSRRFGCFLNVINMVIVPNAALVFKLFPYRIQYYVSIPILMACIVIPQVIENKITRSSRGLVEKEVNSPMRQKRYEAAIVDFDVTVLSEMYRRLWCVLDTWDWQMSALLSRPLMIDRACCKVGLPELTLEGTTPSPLLLLKLQFELIRKLFNRFGPTRNVVESVDIQEYQEMLEDWMMKLRYLTSIIRSIARTLSAHGFRSTAITFILWDIP</sequence>
<dbReference type="AlphaFoldDB" id="A0A2H3T1U9"/>
<dbReference type="Proteomes" id="UP000219369">
    <property type="component" value="Unassembled WGS sequence"/>
</dbReference>
<feature type="transmembrane region" description="Helical" evidence="1">
    <location>
        <begin position="66"/>
        <end position="83"/>
    </location>
</feature>
<gene>
    <name evidence="2" type="ORF">FRV6_06820</name>
</gene>
<evidence type="ECO:0000313" key="2">
    <source>
        <dbReference type="EMBL" id="SCO82607.1"/>
    </source>
</evidence>
<keyword evidence="1" id="KW-1133">Transmembrane helix</keyword>
<evidence type="ECO:0000256" key="1">
    <source>
        <dbReference type="SAM" id="Phobius"/>
    </source>
</evidence>
<keyword evidence="1" id="KW-0812">Transmembrane</keyword>
<protein>
    <submittedName>
        <fullName evidence="2">Uncharacterized protein</fullName>
    </submittedName>
</protein>
<dbReference type="CDD" id="cd12148">
    <property type="entry name" value="fungal_TF_MHR"/>
    <property type="match status" value="1"/>
</dbReference>
<proteinExistence type="predicted"/>
<keyword evidence="1" id="KW-0472">Membrane</keyword>
<name>A0A2H3T1U9_FUSOX</name>
<dbReference type="OrthoDB" id="5344325at2759"/>
<reference evidence="3" key="1">
    <citation type="submission" date="2016-09" db="EMBL/GenBank/DDBJ databases">
        <authorList>
            <person name="Guldener U."/>
        </authorList>
    </citation>
    <scope>NUCLEOTIDE SEQUENCE [LARGE SCALE GENOMIC DNA]</scope>
    <source>
        <strain evidence="3">V64-1</strain>
    </source>
</reference>
<accession>A0A2H3T1U9</accession>